<dbReference type="SUPFAM" id="SSF90209">
    <property type="entry name" value="Ran binding protein zinc finger-like"/>
    <property type="match status" value="1"/>
</dbReference>
<evidence type="ECO:0000313" key="13">
    <source>
        <dbReference type="Proteomes" id="UP001396898"/>
    </source>
</evidence>
<protein>
    <recommendedName>
        <fullName evidence="14">RNA-binding protein</fullName>
    </recommendedName>
</protein>
<dbReference type="PANTHER" id="PTHR13948">
    <property type="entry name" value="RNA-BINDING PROTEIN"/>
    <property type="match status" value="1"/>
</dbReference>
<feature type="compositionally biased region" description="Basic and acidic residues" evidence="9">
    <location>
        <begin position="498"/>
        <end position="509"/>
    </location>
</feature>
<evidence type="ECO:0000256" key="4">
    <source>
        <dbReference type="ARBA" id="ARBA00022771"/>
    </source>
</evidence>
<feature type="compositionally biased region" description="Basic and acidic residues" evidence="9">
    <location>
        <begin position="1"/>
        <end position="17"/>
    </location>
</feature>
<keyword evidence="7" id="KW-0539">Nucleus</keyword>
<evidence type="ECO:0000256" key="5">
    <source>
        <dbReference type="ARBA" id="ARBA00022833"/>
    </source>
</evidence>
<dbReference type="Gene3D" id="4.10.1060.10">
    <property type="entry name" value="Zinc finger, RanBP2-type"/>
    <property type="match status" value="1"/>
</dbReference>
<reference evidence="12 13" key="1">
    <citation type="submission" date="2023-01" db="EMBL/GenBank/DDBJ databases">
        <title>Analysis of 21 Apiospora genomes using comparative genomics revels a genus with tremendous synthesis potential of carbohydrate active enzymes and secondary metabolites.</title>
        <authorList>
            <person name="Sorensen T."/>
        </authorList>
    </citation>
    <scope>NUCLEOTIDE SEQUENCE [LARGE SCALE GENOMIC DNA]</scope>
    <source>
        <strain evidence="12 13">CBS 20057</strain>
    </source>
</reference>
<dbReference type="InterPro" id="IPR000467">
    <property type="entry name" value="G_patch_dom"/>
</dbReference>
<feature type="compositionally biased region" description="Basic and acidic residues" evidence="9">
    <location>
        <begin position="597"/>
        <end position="606"/>
    </location>
</feature>
<keyword evidence="13" id="KW-1185">Reference proteome</keyword>
<dbReference type="Pfam" id="PF01585">
    <property type="entry name" value="G-patch"/>
    <property type="match status" value="1"/>
</dbReference>
<dbReference type="SMART" id="SM00360">
    <property type="entry name" value="RRM"/>
    <property type="match status" value="1"/>
</dbReference>
<dbReference type="PROSITE" id="PS01358">
    <property type="entry name" value="ZF_RANBP2_1"/>
    <property type="match status" value="1"/>
</dbReference>
<dbReference type="InterPro" id="IPR035979">
    <property type="entry name" value="RBD_domain_sf"/>
</dbReference>
<feature type="compositionally biased region" description="Low complexity" evidence="9">
    <location>
        <begin position="611"/>
        <end position="621"/>
    </location>
</feature>
<comment type="subcellular location">
    <subcellularLocation>
        <location evidence="1">Nucleus</location>
    </subcellularLocation>
</comment>
<evidence type="ECO:0000259" key="11">
    <source>
        <dbReference type="PROSITE" id="PS50199"/>
    </source>
</evidence>
<evidence type="ECO:0000256" key="2">
    <source>
        <dbReference type="ARBA" id="ARBA00022723"/>
    </source>
</evidence>
<dbReference type="SUPFAM" id="SSF54928">
    <property type="entry name" value="RNA-binding domain, RBD"/>
    <property type="match status" value="1"/>
</dbReference>
<keyword evidence="2" id="KW-0479">Metal-binding</keyword>
<dbReference type="PANTHER" id="PTHR13948:SF3">
    <property type="entry name" value="FI21118P1"/>
    <property type="match status" value="1"/>
</dbReference>
<dbReference type="InterPro" id="IPR000504">
    <property type="entry name" value="RRM_dom"/>
</dbReference>
<feature type="region of interest" description="Disordered" evidence="9">
    <location>
        <begin position="309"/>
        <end position="330"/>
    </location>
</feature>
<keyword evidence="5" id="KW-0862">Zinc</keyword>
<feature type="compositionally biased region" description="Basic and acidic residues" evidence="9">
    <location>
        <begin position="443"/>
        <end position="452"/>
    </location>
</feature>
<feature type="region of interest" description="Disordered" evidence="9">
    <location>
        <begin position="443"/>
        <end position="476"/>
    </location>
</feature>
<feature type="domain" description="RanBP2-type" evidence="11">
    <location>
        <begin position="227"/>
        <end position="256"/>
    </location>
</feature>
<proteinExistence type="predicted"/>
<accession>A0ABR1RE26</accession>
<gene>
    <name evidence="12" type="ORF">PG991_011385</name>
</gene>
<evidence type="ECO:0000256" key="6">
    <source>
        <dbReference type="ARBA" id="ARBA00022884"/>
    </source>
</evidence>
<dbReference type="InterPro" id="IPR036443">
    <property type="entry name" value="Znf_RanBP2_sf"/>
</dbReference>
<dbReference type="EMBL" id="JAQQWI010000016">
    <property type="protein sequence ID" value="KAK8008834.1"/>
    <property type="molecule type" value="Genomic_DNA"/>
</dbReference>
<dbReference type="InterPro" id="IPR012677">
    <property type="entry name" value="Nucleotide-bd_a/b_plait_sf"/>
</dbReference>
<evidence type="ECO:0000259" key="10">
    <source>
        <dbReference type="PROSITE" id="PS50174"/>
    </source>
</evidence>
<dbReference type="PROSITE" id="PS50199">
    <property type="entry name" value="ZF_RANBP2_2"/>
    <property type="match status" value="1"/>
</dbReference>
<sequence>MYDDYDHPARERDERGSGYRRRSPSSRDGQYRSRHGKNESPVEDCTLPDRLPELREGTTLIGIAAVTGTAAMNTRREQQRDTIEGAAATKAAPKPATATEAIVAATRLGTPVRTARQNQATNHRAVGGAQGNILRQSQLATMRTIEMEDTDRDLADRLGASGLVEVRIKSDDRAGDRRCYAFAEFASDQDSIDFLEKHYPALEFTAADGFNAYVPIAYSRERRQPTNPDDWQCTMCHYENFSRRATCKQCKAPRSSENVADMQLDGKSDECPQQTPSQFLVIRNLPPTISENNLAVGVKKLYVAKEDEPKQAAGAPPKLKSTAPVGNTTGLGAKPGSLSRVFMIRDRYNDAGCRYGFAEFATLDDARAAMAKFNASPQFTIGSKPVTVAYIHSGVFIPYFKPVTDQDRKFTFTVSHNPSLLLSYWNPSVYASEFTIFSENLYEEKSTDEPRSEQAASAKDSKKRKADKELTAPTGKKVIAMAPQLAKWANKHAELRGAKNGAKKPDNNEKGPPVTGVNSIGSHSVDSPPSPPPPSESYADLDRNCCLLCRRKFVSEPSLRRHEQMSDLHKKNLEDKNLVLKAVRDLKAVGKEPTSNYRDRAKERRLVHNQPNKPKPNNNNLPRKKPQSSAKENEPAKEPTPSKAAMSKGAGLLAKMGWSAGAGLGAEGAGRTNIIETAAYAPGVGLGAEGGKIGDAAEEAARATKNDYSDFVAKAKDKARERYEKMG</sequence>
<dbReference type="SMART" id="SM00547">
    <property type="entry name" value="ZnF_RBZ"/>
    <property type="match status" value="1"/>
</dbReference>
<evidence type="ECO:0000256" key="9">
    <source>
        <dbReference type="SAM" id="MobiDB-lite"/>
    </source>
</evidence>
<comment type="caution">
    <text evidence="12">The sequence shown here is derived from an EMBL/GenBank/DDBJ whole genome shotgun (WGS) entry which is preliminary data.</text>
</comment>
<keyword evidence="4 8" id="KW-0863">Zinc-finger</keyword>
<dbReference type="InterPro" id="IPR001876">
    <property type="entry name" value="Znf_RanBP2"/>
</dbReference>
<keyword evidence="6" id="KW-0694">RNA-binding</keyword>
<feature type="region of interest" description="Disordered" evidence="9">
    <location>
        <begin position="498"/>
        <end position="538"/>
    </location>
</feature>
<dbReference type="Gene3D" id="3.30.70.330">
    <property type="match status" value="1"/>
</dbReference>
<feature type="region of interest" description="Disordered" evidence="9">
    <location>
        <begin position="1"/>
        <end position="49"/>
    </location>
</feature>
<dbReference type="SMART" id="SM00443">
    <property type="entry name" value="G_patch"/>
    <property type="match status" value="1"/>
</dbReference>
<feature type="domain" description="G-patch" evidence="10">
    <location>
        <begin position="645"/>
        <end position="691"/>
    </location>
</feature>
<evidence type="ECO:0000256" key="3">
    <source>
        <dbReference type="ARBA" id="ARBA00022737"/>
    </source>
</evidence>
<evidence type="ECO:0000313" key="12">
    <source>
        <dbReference type="EMBL" id="KAK8008834.1"/>
    </source>
</evidence>
<feature type="region of interest" description="Disordered" evidence="9">
    <location>
        <begin position="584"/>
        <end position="648"/>
    </location>
</feature>
<evidence type="ECO:0000256" key="1">
    <source>
        <dbReference type="ARBA" id="ARBA00004123"/>
    </source>
</evidence>
<evidence type="ECO:0000256" key="8">
    <source>
        <dbReference type="PROSITE-ProRule" id="PRU00322"/>
    </source>
</evidence>
<keyword evidence="3" id="KW-0677">Repeat</keyword>
<name>A0ABR1RE26_9PEZI</name>
<evidence type="ECO:0000256" key="7">
    <source>
        <dbReference type="ARBA" id="ARBA00023242"/>
    </source>
</evidence>
<dbReference type="PROSITE" id="PS50174">
    <property type="entry name" value="G_PATCH"/>
    <property type="match status" value="1"/>
</dbReference>
<organism evidence="12 13">
    <name type="scientific">Apiospora marii</name>
    <dbReference type="NCBI Taxonomy" id="335849"/>
    <lineage>
        <taxon>Eukaryota</taxon>
        <taxon>Fungi</taxon>
        <taxon>Dikarya</taxon>
        <taxon>Ascomycota</taxon>
        <taxon>Pezizomycotina</taxon>
        <taxon>Sordariomycetes</taxon>
        <taxon>Xylariomycetidae</taxon>
        <taxon>Amphisphaeriales</taxon>
        <taxon>Apiosporaceae</taxon>
        <taxon>Apiospora</taxon>
    </lineage>
</organism>
<dbReference type="Proteomes" id="UP001396898">
    <property type="component" value="Unassembled WGS sequence"/>
</dbReference>
<evidence type="ECO:0008006" key="14">
    <source>
        <dbReference type="Google" id="ProtNLM"/>
    </source>
</evidence>